<dbReference type="EMBL" id="FLUN01000001">
    <property type="protein sequence ID" value="SBV99283.1"/>
    <property type="molecule type" value="Genomic_DNA"/>
</dbReference>
<accession>A0A212JIK1</accession>
<protein>
    <submittedName>
        <fullName evidence="1">Uncharacterized protein</fullName>
    </submittedName>
</protein>
<gene>
    <name evidence="1" type="ORF">KL86CLO1_11169</name>
</gene>
<name>A0A212JIK1_9FIRM</name>
<dbReference type="AlphaFoldDB" id="A0A212JIK1"/>
<reference evidence="1" key="1">
    <citation type="submission" date="2016-04" db="EMBL/GenBank/DDBJ databases">
        <authorList>
            <person name="Evans L.H."/>
            <person name="Alamgir A."/>
            <person name="Owens N."/>
            <person name="Weber N.D."/>
            <person name="Virtaneva K."/>
            <person name="Barbian K."/>
            <person name="Babar A."/>
            <person name="Rosenke K."/>
        </authorList>
    </citation>
    <scope>NUCLEOTIDE SEQUENCE</scope>
    <source>
        <strain evidence="1">86</strain>
    </source>
</reference>
<evidence type="ECO:0000313" key="1">
    <source>
        <dbReference type="EMBL" id="SBV99283.1"/>
    </source>
</evidence>
<organism evidence="1">
    <name type="scientific">uncultured Eubacteriales bacterium</name>
    <dbReference type="NCBI Taxonomy" id="172733"/>
    <lineage>
        <taxon>Bacteria</taxon>
        <taxon>Bacillati</taxon>
        <taxon>Bacillota</taxon>
        <taxon>Clostridia</taxon>
        <taxon>Eubacteriales</taxon>
        <taxon>environmental samples</taxon>
    </lineage>
</organism>
<proteinExistence type="predicted"/>
<sequence length="28" mass="3270">MKWKGLIYVFLSLQNVSLEKFGSVLLKK</sequence>